<evidence type="ECO:0000256" key="1">
    <source>
        <dbReference type="ARBA" id="ARBA00004651"/>
    </source>
</evidence>
<dbReference type="InterPro" id="IPR051791">
    <property type="entry name" value="Pra-immunoreactive"/>
</dbReference>
<keyword evidence="2" id="KW-1003">Cell membrane</keyword>
<dbReference type="Pfam" id="PF06271">
    <property type="entry name" value="RDD"/>
    <property type="match status" value="1"/>
</dbReference>
<evidence type="ECO:0000256" key="4">
    <source>
        <dbReference type="ARBA" id="ARBA00022989"/>
    </source>
</evidence>
<reference evidence="8 9" key="1">
    <citation type="submission" date="2023-07" db="EMBL/GenBank/DDBJ databases">
        <title>Bacillus lucianemedeirus sp. nov, a new species isolated from an immunobiological production facility.</title>
        <authorList>
            <person name="Costa L.V."/>
            <person name="Miranda R.V.S.L."/>
            <person name="Brandao M.L.L."/>
            <person name="Reis C.M.F."/>
            <person name="Frazao A.M."/>
            <person name="Cruz F.V."/>
            <person name="Baio P.V.P."/>
            <person name="Veras J.F.C."/>
            <person name="Ramos J.N."/>
            <person name="Vieira V."/>
        </authorList>
    </citation>
    <scope>NUCLEOTIDE SEQUENCE [LARGE SCALE GENOMIC DNA]</scope>
    <source>
        <strain evidence="8 9">B190/17</strain>
    </source>
</reference>
<keyword evidence="9" id="KW-1185">Reference proteome</keyword>
<dbReference type="Proteomes" id="UP001619911">
    <property type="component" value="Unassembled WGS sequence"/>
</dbReference>
<organism evidence="8 9">
    <name type="scientific">Bacillus lumedeiriae</name>
    <dbReference type="NCBI Taxonomy" id="3058829"/>
    <lineage>
        <taxon>Bacteria</taxon>
        <taxon>Bacillati</taxon>
        <taxon>Bacillota</taxon>
        <taxon>Bacilli</taxon>
        <taxon>Bacillales</taxon>
        <taxon>Bacillaceae</taxon>
        <taxon>Bacillus</taxon>
    </lineage>
</organism>
<evidence type="ECO:0000313" key="9">
    <source>
        <dbReference type="Proteomes" id="UP001619911"/>
    </source>
</evidence>
<comment type="subcellular location">
    <subcellularLocation>
        <location evidence="1">Cell membrane</location>
        <topology evidence="1">Multi-pass membrane protein</topology>
    </subcellularLocation>
</comment>
<accession>A0ABW8I7A9</accession>
<sequence>MITQPAGFWRRLFANILDAIIIGVPLSILSYFIVGNWDGDVFTSVINALYALVLPVIWSGYTIGKRILGVRIVKVNGDKLGFGAMLMRTLVAGLVYVVTLGIGLIISAFMVGLREDKRAIHDFIAGTYVTREKP</sequence>
<gene>
    <name evidence="8" type="ORF">QYG89_02655</name>
</gene>
<keyword evidence="4 6" id="KW-1133">Transmembrane helix</keyword>
<proteinExistence type="predicted"/>
<protein>
    <submittedName>
        <fullName evidence="8">RDD family protein</fullName>
    </submittedName>
</protein>
<evidence type="ECO:0000256" key="5">
    <source>
        <dbReference type="ARBA" id="ARBA00023136"/>
    </source>
</evidence>
<feature type="domain" description="RDD" evidence="7">
    <location>
        <begin position="5"/>
        <end position="126"/>
    </location>
</feature>
<feature type="transmembrane region" description="Helical" evidence="6">
    <location>
        <begin position="85"/>
        <end position="111"/>
    </location>
</feature>
<evidence type="ECO:0000256" key="2">
    <source>
        <dbReference type="ARBA" id="ARBA00022475"/>
    </source>
</evidence>
<evidence type="ECO:0000256" key="3">
    <source>
        <dbReference type="ARBA" id="ARBA00022692"/>
    </source>
</evidence>
<dbReference type="PANTHER" id="PTHR36115">
    <property type="entry name" value="PROLINE-RICH ANTIGEN HOMOLOG-RELATED"/>
    <property type="match status" value="1"/>
</dbReference>
<dbReference type="RefSeq" id="WP_404314261.1">
    <property type="nucleotide sequence ID" value="NZ_JAUIYO010000001.1"/>
</dbReference>
<evidence type="ECO:0000313" key="8">
    <source>
        <dbReference type="EMBL" id="MFK2824599.1"/>
    </source>
</evidence>
<dbReference type="PANTHER" id="PTHR36115:SF9">
    <property type="entry name" value="LMO1584 PROTEIN"/>
    <property type="match status" value="1"/>
</dbReference>
<keyword evidence="5 6" id="KW-0472">Membrane</keyword>
<name>A0ABW8I7A9_9BACI</name>
<keyword evidence="3 6" id="KW-0812">Transmembrane</keyword>
<feature type="transmembrane region" description="Helical" evidence="6">
    <location>
        <begin position="45"/>
        <end position="64"/>
    </location>
</feature>
<feature type="transmembrane region" description="Helical" evidence="6">
    <location>
        <begin position="12"/>
        <end position="33"/>
    </location>
</feature>
<dbReference type="InterPro" id="IPR010432">
    <property type="entry name" value="RDD"/>
</dbReference>
<dbReference type="EMBL" id="JAUIYO010000001">
    <property type="protein sequence ID" value="MFK2824599.1"/>
    <property type="molecule type" value="Genomic_DNA"/>
</dbReference>
<evidence type="ECO:0000256" key="6">
    <source>
        <dbReference type="SAM" id="Phobius"/>
    </source>
</evidence>
<evidence type="ECO:0000259" key="7">
    <source>
        <dbReference type="Pfam" id="PF06271"/>
    </source>
</evidence>
<comment type="caution">
    <text evidence="8">The sequence shown here is derived from an EMBL/GenBank/DDBJ whole genome shotgun (WGS) entry which is preliminary data.</text>
</comment>